<dbReference type="InterPro" id="IPR050695">
    <property type="entry name" value="N-acetylmuramoyl_amidase_3"/>
</dbReference>
<accession>A0A1F6T260</accession>
<sequence length="336" mass="36284">MRRHGLSFLLVLLSLLSALPASAAVTVHQIRQWQAPDHTRLVFDLSGPVEHRSQLLANPARLLIDIDQAAPAAGLALDGDGVRHAGMTISRDGNTLRTVLALKTDIQPKSFLLKPAGPYGHRLVVDLFDARVAEEAARPPVPAPTRDDKRPLVIAIDAGHGGEDPGAIGRRFRTREKDVTLAIARELSQLVAREPNMKPVLIRTGDYYVGLRDRFAKARRLQADVFISIHADAIPGVHARGSSVYVLSDRGASGAIARHLAERENAADLIGGVSLNDKDPTLAKVLLDLSHTATIQDSIGLAGNILTELRRVGPVHIVRVQHANFMVLKSPDVPSV</sequence>
<evidence type="ECO:0000256" key="1">
    <source>
        <dbReference type="ARBA" id="ARBA00001561"/>
    </source>
</evidence>
<dbReference type="InterPro" id="IPR021731">
    <property type="entry name" value="AMIN_dom"/>
</dbReference>
<comment type="catalytic activity">
    <reaction evidence="1">
        <text>Hydrolyzes the link between N-acetylmuramoyl residues and L-amino acid residues in certain cell-wall glycopeptides.</text>
        <dbReference type="EC" id="3.5.1.28"/>
    </reaction>
</comment>
<dbReference type="AlphaFoldDB" id="A0A1F6T260"/>
<feature type="chain" id="PRO_5009526536" description="N-acetylmuramoyl-L-alanine amidase" evidence="4">
    <location>
        <begin position="24"/>
        <end position="336"/>
    </location>
</feature>
<dbReference type="PANTHER" id="PTHR30404:SF0">
    <property type="entry name" value="N-ACETYLMURAMOYL-L-ALANINE AMIDASE AMIC"/>
    <property type="match status" value="1"/>
</dbReference>
<keyword evidence="3" id="KW-0378">Hydrolase</keyword>
<dbReference type="Gene3D" id="2.60.40.3500">
    <property type="match status" value="1"/>
</dbReference>
<dbReference type="PANTHER" id="PTHR30404">
    <property type="entry name" value="N-ACETYLMURAMOYL-L-ALANINE AMIDASE"/>
    <property type="match status" value="1"/>
</dbReference>
<feature type="domain" description="MurNAc-LAA" evidence="5">
    <location>
        <begin position="215"/>
        <end position="336"/>
    </location>
</feature>
<evidence type="ECO:0000313" key="7">
    <source>
        <dbReference type="Proteomes" id="UP000178379"/>
    </source>
</evidence>
<dbReference type="CDD" id="cd02696">
    <property type="entry name" value="MurNAc-LAA"/>
    <property type="match status" value="1"/>
</dbReference>
<dbReference type="InterPro" id="IPR002508">
    <property type="entry name" value="MurNAc-LAA_cat"/>
</dbReference>
<dbReference type="Pfam" id="PF01520">
    <property type="entry name" value="Amidase_3"/>
    <property type="match status" value="1"/>
</dbReference>
<name>A0A1F6T260_9PROT</name>
<reference evidence="6 7" key="1">
    <citation type="journal article" date="2016" name="Nat. Commun.">
        <title>Thousands of microbial genomes shed light on interconnected biogeochemical processes in an aquifer system.</title>
        <authorList>
            <person name="Anantharaman K."/>
            <person name="Brown C.T."/>
            <person name="Hug L.A."/>
            <person name="Sharon I."/>
            <person name="Castelle C.J."/>
            <person name="Probst A.J."/>
            <person name="Thomas B.C."/>
            <person name="Singh A."/>
            <person name="Wilkins M.J."/>
            <person name="Karaoz U."/>
            <person name="Brodie E.L."/>
            <person name="Williams K.H."/>
            <person name="Hubbard S.S."/>
            <person name="Banfield J.F."/>
        </authorList>
    </citation>
    <scope>NUCLEOTIDE SEQUENCE [LARGE SCALE GENOMIC DNA]</scope>
</reference>
<gene>
    <name evidence="6" type="ORF">A2140_04935</name>
</gene>
<dbReference type="Proteomes" id="UP000178379">
    <property type="component" value="Unassembled WGS sequence"/>
</dbReference>
<dbReference type="STRING" id="1817756.A2140_04935"/>
<evidence type="ECO:0000256" key="2">
    <source>
        <dbReference type="ARBA" id="ARBA00011901"/>
    </source>
</evidence>
<dbReference type="SUPFAM" id="SSF53187">
    <property type="entry name" value="Zn-dependent exopeptidases"/>
    <property type="match status" value="1"/>
</dbReference>
<organism evidence="6 7">
    <name type="scientific">Candidatus Muproteobacteria bacterium RBG_16_62_13</name>
    <dbReference type="NCBI Taxonomy" id="1817756"/>
    <lineage>
        <taxon>Bacteria</taxon>
        <taxon>Pseudomonadati</taxon>
        <taxon>Pseudomonadota</taxon>
        <taxon>Candidatus Muproteobacteria</taxon>
    </lineage>
</organism>
<protein>
    <recommendedName>
        <fullName evidence="2">N-acetylmuramoyl-L-alanine amidase</fullName>
        <ecNumber evidence="2">3.5.1.28</ecNumber>
    </recommendedName>
</protein>
<dbReference type="EMBL" id="MFSQ01000098">
    <property type="protein sequence ID" value="OGI39203.1"/>
    <property type="molecule type" value="Genomic_DNA"/>
</dbReference>
<dbReference type="GO" id="GO:0008745">
    <property type="term" value="F:N-acetylmuramoyl-L-alanine amidase activity"/>
    <property type="evidence" value="ECO:0007669"/>
    <property type="project" value="UniProtKB-EC"/>
</dbReference>
<dbReference type="GO" id="GO:0009253">
    <property type="term" value="P:peptidoglycan catabolic process"/>
    <property type="evidence" value="ECO:0007669"/>
    <property type="project" value="InterPro"/>
</dbReference>
<dbReference type="SMART" id="SM00646">
    <property type="entry name" value="Ami_3"/>
    <property type="match status" value="1"/>
</dbReference>
<evidence type="ECO:0000256" key="4">
    <source>
        <dbReference type="SAM" id="SignalP"/>
    </source>
</evidence>
<dbReference type="GO" id="GO:0030288">
    <property type="term" value="C:outer membrane-bounded periplasmic space"/>
    <property type="evidence" value="ECO:0007669"/>
    <property type="project" value="TreeGrafter"/>
</dbReference>
<dbReference type="Gene3D" id="3.40.630.40">
    <property type="entry name" value="Zn-dependent exopeptidases"/>
    <property type="match status" value="1"/>
</dbReference>
<dbReference type="EC" id="3.5.1.28" evidence="2"/>
<dbReference type="Pfam" id="PF11741">
    <property type="entry name" value="AMIN"/>
    <property type="match status" value="1"/>
</dbReference>
<proteinExistence type="predicted"/>
<feature type="signal peptide" evidence="4">
    <location>
        <begin position="1"/>
        <end position="23"/>
    </location>
</feature>
<evidence type="ECO:0000256" key="3">
    <source>
        <dbReference type="ARBA" id="ARBA00022801"/>
    </source>
</evidence>
<keyword evidence="4" id="KW-0732">Signal</keyword>
<evidence type="ECO:0000259" key="5">
    <source>
        <dbReference type="SMART" id="SM00646"/>
    </source>
</evidence>
<comment type="caution">
    <text evidence="6">The sequence shown here is derived from an EMBL/GenBank/DDBJ whole genome shotgun (WGS) entry which is preliminary data.</text>
</comment>
<feature type="non-terminal residue" evidence="6">
    <location>
        <position position="336"/>
    </location>
</feature>
<evidence type="ECO:0000313" key="6">
    <source>
        <dbReference type="EMBL" id="OGI39203.1"/>
    </source>
</evidence>